<keyword evidence="1" id="KW-1133">Transmembrane helix</keyword>
<feature type="transmembrane region" description="Helical" evidence="1">
    <location>
        <begin position="200"/>
        <end position="224"/>
    </location>
</feature>
<feature type="transmembrane region" description="Helical" evidence="1">
    <location>
        <begin position="166"/>
        <end position="188"/>
    </location>
</feature>
<evidence type="ECO:0000256" key="1">
    <source>
        <dbReference type="SAM" id="Phobius"/>
    </source>
</evidence>
<dbReference type="EMBL" id="JBHSTI010000002">
    <property type="protein sequence ID" value="MFC6236413.1"/>
    <property type="molecule type" value="Genomic_DNA"/>
</dbReference>
<accession>A0ABW1SVJ6</accession>
<dbReference type="Proteomes" id="UP001596138">
    <property type="component" value="Unassembled WGS sequence"/>
</dbReference>
<keyword evidence="1" id="KW-0812">Transmembrane</keyword>
<protein>
    <submittedName>
        <fullName evidence="2">Uncharacterized protein</fullName>
    </submittedName>
</protein>
<comment type="caution">
    <text evidence="2">The sequence shown here is derived from an EMBL/GenBank/DDBJ whole genome shotgun (WGS) entry which is preliminary data.</text>
</comment>
<reference evidence="3" key="1">
    <citation type="journal article" date="2019" name="Int. J. Syst. Evol. Microbiol.">
        <title>The Global Catalogue of Microorganisms (GCM) 10K type strain sequencing project: providing services to taxonomists for standard genome sequencing and annotation.</title>
        <authorList>
            <consortium name="The Broad Institute Genomics Platform"/>
            <consortium name="The Broad Institute Genome Sequencing Center for Infectious Disease"/>
            <person name="Wu L."/>
            <person name="Ma J."/>
        </authorList>
    </citation>
    <scope>NUCLEOTIDE SEQUENCE [LARGE SCALE GENOMIC DNA]</scope>
    <source>
        <strain evidence="3">CGMCC 4.7317</strain>
    </source>
</reference>
<evidence type="ECO:0000313" key="2">
    <source>
        <dbReference type="EMBL" id="MFC6236413.1"/>
    </source>
</evidence>
<keyword evidence="1" id="KW-0472">Membrane</keyword>
<keyword evidence="3" id="KW-1185">Reference proteome</keyword>
<evidence type="ECO:0000313" key="3">
    <source>
        <dbReference type="Proteomes" id="UP001596138"/>
    </source>
</evidence>
<dbReference type="RefSeq" id="WP_386763459.1">
    <property type="nucleotide sequence ID" value="NZ_JBHSTI010000002.1"/>
</dbReference>
<name>A0ABW1SVJ6_9ACTN</name>
<gene>
    <name evidence="2" type="ORF">ACFQGU_00865</name>
</gene>
<proteinExistence type="predicted"/>
<feature type="transmembrane region" description="Helical" evidence="1">
    <location>
        <begin position="41"/>
        <end position="61"/>
    </location>
</feature>
<organism evidence="2 3">
    <name type="scientific">Longivirga aurantiaca</name>
    <dbReference type="NCBI Taxonomy" id="1837743"/>
    <lineage>
        <taxon>Bacteria</taxon>
        <taxon>Bacillati</taxon>
        <taxon>Actinomycetota</taxon>
        <taxon>Actinomycetes</taxon>
        <taxon>Sporichthyales</taxon>
        <taxon>Sporichthyaceae</taxon>
        <taxon>Longivirga</taxon>
    </lineage>
</organism>
<sequence length="241" mass="25620">MPQNDAGDNLRTSLSRLLTSGTDTNPALNALLADYTSYHRVLAIVGGAFLLALTTLSVMLWGRFRRSRTPGRGWSFERRTYFGLGLVAFGAALFLGLVVAANVSTVLDPRHGFGGAMGLLGTPRAGTSAAQLQDAFATWLQSGAPSVPPEVTRAIDERLAWQRPKAIITSTLLLGFVAVSAVTWRSLIRRSHGRTGRRSLRGWGLLGAGVLSVAVGLVLMLMVLGNTQGSLAPLSLTLFFG</sequence>
<feature type="transmembrane region" description="Helical" evidence="1">
    <location>
        <begin position="81"/>
        <end position="103"/>
    </location>
</feature>